<evidence type="ECO:0000313" key="2">
    <source>
        <dbReference type="EMBL" id="SDZ39685.1"/>
    </source>
</evidence>
<feature type="transmembrane region" description="Helical" evidence="1">
    <location>
        <begin position="114"/>
        <end position="133"/>
    </location>
</feature>
<dbReference type="OrthoDB" id="68643at2"/>
<organism evidence="2 3">
    <name type="scientific">Saccharopolyspora shandongensis</name>
    <dbReference type="NCBI Taxonomy" id="418495"/>
    <lineage>
        <taxon>Bacteria</taxon>
        <taxon>Bacillati</taxon>
        <taxon>Actinomycetota</taxon>
        <taxon>Actinomycetes</taxon>
        <taxon>Pseudonocardiales</taxon>
        <taxon>Pseudonocardiaceae</taxon>
        <taxon>Saccharopolyspora</taxon>
    </lineage>
</organism>
<reference evidence="3" key="1">
    <citation type="submission" date="2016-10" db="EMBL/GenBank/DDBJ databases">
        <authorList>
            <person name="Varghese N."/>
            <person name="Submissions S."/>
        </authorList>
    </citation>
    <scope>NUCLEOTIDE SEQUENCE [LARGE SCALE GENOMIC DNA]</scope>
    <source>
        <strain evidence="3">CGMCC 4.3530</strain>
    </source>
</reference>
<accession>A0A1H3SQ53</accession>
<keyword evidence="1" id="KW-0812">Transmembrane</keyword>
<evidence type="ECO:0000256" key="1">
    <source>
        <dbReference type="SAM" id="Phobius"/>
    </source>
</evidence>
<evidence type="ECO:0000313" key="3">
    <source>
        <dbReference type="Proteomes" id="UP000199529"/>
    </source>
</evidence>
<dbReference type="AlphaFoldDB" id="A0A1H3SQ53"/>
<sequence length="141" mass="14444">MAGYGASSSTRRALASGVAARVAGAVLCVAVAVIHVLDQGGFPGSKEPAYVGILYYILEAAGVLTALLLIAGWERVGWILALGVAAGPFAGYMLSRGTGLPDYSDDMGNWAEPLGILSLVVEAGLFVLAIVILRRGLPSGR</sequence>
<protein>
    <recommendedName>
        <fullName evidence="4">DoxX protein</fullName>
    </recommendedName>
</protein>
<dbReference type="EMBL" id="FNOK01000068">
    <property type="protein sequence ID" value="SDZ39685.1"/>
    <property type="molecule type" value="Genomic_DNA"/>
</dbReference>
<keyword evidence="3" id="KW-1185">Reference proteome</keyword>
<keyword evidence="1" id="KW-0472">Membrane</keyword>
<feature type="transmembrane region" description="Helical" evidence="1">
    <location>
        <begin position="49"/>
        <end position="69"/>
    </location>
</feature>
<dbReference type="Proteomes" id="UP000199529">
    <property type="component" value="Unassembled WGS sequence"/>
</dbReference>
<keyword evidence="1" id="KW-1133">Transmembrane helix</keyword>
<evidence type="ECO:0008006" key="4">
    <source>
        <dbReference type="Google" id="ProtNLM"/>
    </source>
</evidence>
<feature type="transmembrane region" description="Helical" evidence="1">
    <location>
        <begin position="76"/>
        <end position="94"/>
    </location>
</feature>
<name>A0A1H3SQ53_9PSEU</name>
<gene>
    <name evidence="2" type="ORF">SAMN05216215_106813</name>
</gene>
<proteinExistence type="predicted"/>
<feature type="transmembrane region" description="Helical" evidence="1">
    <location>
        <begin position="18"/>
        <end position="37"/>
    </location>
</feature>